<evidence type="ECO:0000313" key="1">
    <source>
        <dbReference type="EMBL" id="KAJ8346020.1"/>
    </source>
</evidence>
<protein>
    <submittedName>
        <fullName evidence="1">Uncharacterized protein</fullName>
    </submittedName>
</protein>
<organism evidence="1 2">
    <name type="scientific">Synaphobranchus kaupii</name>
    <name type="common">Kaup's arrowtooth eel</name>
    <dbReference type="NCBI Taxonomy" id="118154"/>
    <lineage>
        <taxon>Eukaryota</taxon>
        <taxon>Metazoa</taxon>
        <taxon>Chordata</taxon>
        <taxon>Craniata</taxon>
        <taxon>Vertebrata</taxon>
        <taxon>Euteleostomi</taxon>
        <taxon>Actinopterygii</taxon>
        <taxon>Neopterygii</taxon>
        <taxon>Teleostei</taxon>
        <taxon>Anguilliformes</taxon>
        <taxon>Synaphobranchidae</taxon>
        <taxon>Synaphobranchus</taxon>
    </lineage>
</organism>
<comment type="caution">
    <text evidence="1">The sequence shown here is derived from an EMBL/GenBank/DDBJ whole genome shotgun (WGS) entry which is preliminary data.</text>
</comment>
<dbReference type="AlphaFoldDB" id="A0A9Q1EVV6"/>
<evidence type="ECO:0000313" key="2">
    <source>
        <dbReference type="Proteomes" id="UP001152622"/>
    </source>
</evidence>
<sequence length="109" mass="11613">MGRGTGDLSHDYNGTRVWTRSLVSGEPCQNVAGTQTAFVFPGSSCRGPLARKPGGLIYFQAGAGPWNLSGFIWIGIAGVAHEYIQHEEEEVTKRHLRSGAGSPHCSSSP</sequence>
<proteinExistence type="predicted"/>
<dbReference type="Proteomes" id="UP001152622">
    <property type="component" value="Chromosome 12"/>
</dbReference>
<keyword evidence="2" id="KW-1185">Reference proteome</keyword>
<reference evidence="1" key="1">
    <citation type="journal article" date="2023" name="Science">
        <title>Genome structures resolve the early diversification of teleost fishes.</title>
        <authorList>
            <person name="Parey E."/>
            <person name="Louis A."/>
            <person name="Montfort J."/>
            <person name="Bouchez O."/>
            <person name="Roques C."/>
            <person name="Iampietro C."/>
            <person name="Lluch J."/>
            <person name="Castinel A."/>
            <person name="Donnadieu C."/>
            <person name="Desvignes T."/>
            <person name="Floi Bucao C."/>
            <person name="Jouanno E."/>
            <person name="Wen M."/>
            <person name="Mejri S."/>
            <person name="Dirks R."/>
            <person name="Jansen H."/>
            <person name="Henkel C."/>
            <person name="Chen W.J."/>
            <person name="Zahm M."/>
            <person name="Cabau C."/>
            <person name="Klopp C."/>
            <person name="Thompson A.W."/>
            <person name="Robinson-Rechavi M."/>
            <person name="Braasch I."/>
            <person name="Lecointre G."/>
            <person name="Bobe J."/>
            <person name="Postlethwait J.H."/>
            <person name="Berthelot C."/>
            <person name="Roest Crollius H."/>
            <person name="Guiguen Y."/>
        </authorList>
    </citation>
    <scope>NUCLEOTIDE SEQUENCE</scope>
    <source>
        <strain evidence="1">WJC10195</strain>
    </source>
</reference>
<gene>
    <name evidence="1" type="ORF">SKAU_G00302130</name>
</gene>
<name>A0A9Q1EVV6_SYNKA</name>
<dbReference type="EMBL" id="JAINUF010000012">
    <property type="protein sequence ID" value="KAJ8346020.1"/>
    <property type="molecule type" value="Genomic_DNA"/>
</dbReference>
<accession>A0A9Q1EVV6</accession>